<reference evidence="2 3" key="1">
    <citation type="submission" date="2019-01" db="EMBL/GenBank/DDBJ databases">
        <title>Genome sequence of Bacillus glycinifermentans SRCM103574.</title>
        <authorList>
            <person name="Kong H.-J."/>
            <person name="Jeong S.-Y."/>
            <person name="Jeong D.-Y."/>
        </authorList>
    </citation>
    <scope>NUCLEOTIDE SEQUENCE [LARGE SCALE GENOMIC DNA]</scope>
    <source>
        <strain evidence="2 3">SRCM103574</strain>
    </source>
</reference>
<organism evidence="2 3">
    <name type="scientific">Bacillus glycinifermentans</name>
    <dbReference type="NCBI Taxonomy" id="1664069"/>
    <lineage>
        <taxon>Bacteria</taxon>
        <taxon>Bacillati</taxon>
        <taxon>Bacillota</taxon>
        <taxon>Bacilli</taxon>
        <taxon>Bacillales</taxon>
        <taxon>Bacillaceae</taxon>
        <taxon>Bacillus</taxon>
    </lineage>
</organism>
<protein>
    <submittedName>
        <fullName evidence="2">Uncharacterized protein</fullName>
    </submittedName>
</protein>
<dbReference type="EMBL" id="CP035232">
    <property type="protein sequence ID" value="QAT67008.1"/>
    <property type="molecule type" value="Genomic_DNA"/>
</dbReference>
<dbReference type="KEGG" id="bgy:BGLY_4018"/>
<dbReference type="AlphaFoldDB" id="A0AAJ3Z1L1"/>
<evidence type="ECO:0000313" key="2">
    <source>
        <dbReference type="EMBL" id="QAT67008.1"/>
    </source>
</evidence>
<feature type="coiled-coil region" evidence="1">
    <location>
        <begin position="64"/>
        <end position="91"/>
    </location>
</feature>
<sequence length="91" mass="10471">MNKQNKSTPAATEVEIEKHLKELPESVRIAILANIEKAKKTEITIGIDPESYLAKEILWQSRKMIKIEQKLGELNIAINHLRNQINKINQQ</sequence>
<evidence type="ECO:0000256" key="1">
    <source>
        <dbReference type="SAM" id="Coils"/>
    </source>
</evidence>
<dbReference type="GeneID" id="82855045"/>
<keyword evidence="1" id="KW-0175">Coiled coil</keyword>
<accession>A0AAJ3Z1L1</accession>
<dbReference type="Proteomes" id="UP000288675">
    <property type="component" value="Chromosome"/>
</dbReference>
<evidence type="ECO:0000313" key="3">
    <source>
        <dbReference type="Proteomes" id="UP000288675"/>
    </source>
</evidence>
<gene>
    <name evidence="2" type="ORF">EQZ20_20420</name>
</gene>
<dbReference type="RefSeq" id="WP_046129145.1">
    <property type="nucleotide sequence ID" value="NZ_CP035232.1"/>
</dbReference>
<proteinExistence type="predicted"/>
<name>A0AAJ3Z1L1_9BACI</name>